<dbReference type="VEuPathDB" id="FungiDB:SDRG_03777"/>
<dbReference type="InterPro" id="IPR039865">
    <property type="entry name" value="PPP2R3C"/>
</dbReference>
<accession>T0S1D5</accession>
<dbReference type="InParanoid" id="T0S1D5"/>
<evidence type="ECO:0000313" key="4">
    <source>
        <dbReference type="EMBL" id="EQC38818.1"/>
    </source>
</evidence>
<comment type="subcellular location">
    <subcellularLocation>
        <location evidence="1">Cytoplasm</location>
    </subcellularLocation>
</comment>
<dbReference type="eggNOG" id="KOG2562">
    <property type="taxonomic scope" value="Eukaryota"/>
</dbReference>
<evidence type="ECO:0000256" key="2">
    <source>
        <dbReference type="ARBA" id="ARBA00022490"/>
    </source>
</evidence>
<evidence type="ECO:0000313" key="5">
    <source>
        <dbReference type="Proteomes" id="UP000030762"/>
    </source>
</evidence>
<evidence type="ECO:0000256" key="3">
    <source>
        <dbReference type="ARBA" id="ARBA00022837"/>
    </source>
</evidence>
<dbReference type="GO" id="GO:0000226">
    <property type="term" value="P:microtubule cytoskeleton organization"/>
    <property type="evidence" value="ECO:0007669"/>
    <property type="project" value="TreeGrafter"/>
</dbReference>
<dbReference type="PROSITE" id="PS00018">
    <property type="entry name" value="EF_HAND_1"/>
    <property type="match status" value="1"/>
</dbReference>
<dbReference type="AlphaFoldDB" id="T0S1D5"/>
<dbReference type="GO" id="GO:0030865">
    <property type="term" value="P:cortical cytoskeleton organization"/>
    <property type="evidence" value="ECO:0007669"/>
    <property type="project" value="TreeGrafter"/>
</dbReference>
<dbReference type="PANTHER" id="PTHR12085">
    <property type="entry name" value="SERINE/THREONINE-PROTEIN PHOSPHATASE 2A REGULATORY SUBUNIT B'' SUBUNIT GAMMA"/>
    <property type="match status" value="1"/>
</dbReference>
<organism evidence="4 5">
    <name type="scientific">Saprolegnia diclina (strain VS20)</name>
    <dbReference type="NCBI Taxonomy" id="1156394"/>
    <lineage>
        <taxon>Eukaryota</taxon>
        <taxon>Sar</taxon>
        <taxon>Stramenopiles</taxon>
        <taxon>Oomycota</taxon>
        <taxon>Saprolegniomycetes</taxon>
        <taxon>Saprolegniales</taxon>
        <taxon>Saprolegniaceae</taxon>
        <taxon>Saprolegnia</taxon>
    </lineage>
</organism>
<dbReference type="InterPro" id="IPR011992">
    <property type="entry name" value="EF-hand-dom_pair"/>
</dbReference>
<dbReference type="EMBL" id="JH767140">
    <property type="protein sequence ID" value="EQC38818.1"/>
    <property type="molecule type" value="Genomic_DNA"/>
</dbReference>
<dbReference type="GO" id="GO:0005819">
    <property type="term" value="C:spindle"/>
    <property type="evidence" value="ECO:0007669"/>
    <property type="project" value="TreeGrafter"/>
</dbReference>
<dbReference type="SUPFAM" id="SSF47473">
    <property type="entry name" value="EF-hand"/>
    <property type="match status" value="1"/>
</dbReference>
<dbReference type="InterPro" id="IPR018247">
    <property type="entry name" value="EF_Hand_1_Ca_BS"/>
</dbReference>
<dbReference type="GO" id="GO:0005737">
    <property type="term" value="C:cytoplasm"/>
    <property type="evidence" value="ECO:0007669"/>
    <property type="project" value="UniProtKB-SubCell"/>
</dbReference>
<dbReference type="Proteomes" id="UP000030762">
    <property type="component" value="Unassembled WGS sequence"/>
</dbReference>
<dbReference type="Gene3D" id="1.10.238.10">
    <property type="entry name" value="EF-hand"/>
    <property type="match status" value="1"/>
</dbReference>
<proteinExistence type="predicted"/>
<evidence type="ECO:0000256" key="1">
    <source>
        <dbReference type="ARBA" id="ARBA00004496"/>
    </source>
</evidence>
<dbReference type="GeneID" id="19944504"/>
<name>T0S1D5_SAPDV</name>
<keyword evidence="5" id="KW-1185">Reference proteome</keyword>
<gene>
    <name evidence="4" type="ORF">SDRG_03777</name>
</gene>
<dbReference type="OMA" id="YELCTED"/>
<dbReference type="STRING" id="1156394.T0S1D5"/>
<dbReference type="RefSeq" id="XP_008607642.1">
    <property type="nucleotide sequence ID" value="XM_008609420.1"/>
</dbReference>
<dbReference type="GO" id="GO:0035303">
    <property type="term" value="P:regulation of dephosphorylation"/>
    <property type="evidence" value="ECO:0007669"/>
    <property type="project" value="InterPro"/>
</dbReference>
<protein>
    <submittedName>
        <fullName evidence="4">Uncharacterized protein</fullName>
    </submittedName>
</protein>
<keyword evidence="3" id="KW-0106">Calcium</keyword>
<dbReference type="PANTHER" id="PTHR12085:SF3">
    <property type="entry name" value="SERINE_THREONINE-PROTEIN PHOSPHATASE 2A REGULATORY SUBUNIT B'' SUBUNIT GAMMA"/>
    <property type="match status" value="1"/>
</dbReference>
<sequence>MATTPLLLATPRSGYANVFDSYKAHLLSQSLSWPQLEQLTYLVHETASHMPVEAKLNQWTQDQEEAMEDRMEQDERFVPPPSFEEVQLMKQWLAIPRLNYDQFRSVAMALRQPGIEAYATASVFLQFPHDAFGRLNGLAWVNVVRASSLALRAHALLSAYDTSGKGETFRSYFVLIVARMLWLALVPHLTGKVVIERARAHPYCHALVNLQTVEYHSSNEYGANPLTLEAATKLHRQYMQLDTDKNGLLSKTEFLNYGRKKAFVPNDSSRPTHELTRQFVDRVFEVVRTYDGELDYKSFLDLNLRIQDGVSKGALQMYWRVLDLHDVGYLDGAVVEFFLQGIATKVMAAMGSALDTRVLRSELFDMLQPKHPLHITLDDILSSLYGHTFVRVLTDYESYLDYERHAK</sequence>
<reference evidence="4 5" key="1">
    <citation type="submission" date="2012-04" db="EMBL/GenBank/DDBJ databases">
        <title>The Genome Sequence of Saprolegnia declina VS20.</title>
        <authorList>
            <consortium name="The Broad Institute Genome Sequencing Platform"/>
            <person name="Russ C."/>
            <person name="Nusbaum C."/>
            <person name="Tyler B."/>
            <person name="van West P."/>
            <person name="Dieguez-Uribeondo J."/>
            <person name="de Bruijn I."/>
            <person name="Tripathy S."/>
            <person name="Jiang R."/>
            <person name="Young S.K."/>
            <person name="Zeng Q."/>
            <person name="Gargeya S."/>
            <person name="Fitzgerald M."/>
            <person name="Haas B."/>
            <person name="Abouelleil A."/>
            <person name="Alvarado L."/>
            <person name="Arachchi H.M."/>
            <person name="Berlin A."/>
            <person name="Chapman S.B."/>
            <person name="Goldberg J."/>
            <person name="Griggs A."/>
            <person name="Gujja S."/>
            <person name="Hansen M."/>
            <person name="Howarth C."/>
            <person name="Imamovic A."/>
            <person name="Larimer J."/>
            <person name="McCowen C."/>
            <person name="Montmayeur A."/>
            <person name="Murphy C."/>
            <person name="Neiman D."/>
            <person name="Pearson M."/>
            <person name="Priest M."/>
            <person name="Roberts A."/>
            <person name="Saif S."/>
            <person name="Shea T."/>
            <person name="Sisk P."/>
            <person name="Sykes S."/>
            <person name="Wortman J."/>
            <person name="Nusbaum C."/>
            <person name="Birren B."/>
        </authorList>
    </citation>
    <scope>NUCLEOTIDE SEQUENCE [LARGE SCALE GENOMIC DNA]</scope>
    <source>
        <strain evidence="4 5">VS20</strain>
    </source>
</reference>
<dbReference type="OrthoDB" id="10265007at2759"/>
<keyword evidence="2" id="KW-0963">Cytoplasm</keyword>